<sequence length="355" mass="39017">MANFPVRPYETPAPELPAPAPSTSRLPSRPEPSSTNTEASAAPEEENQDMTDQRMPGHRKRRQFKQTDAFTRGMVIGLKRAVIVAVYACGVDVEKGPIRQQLWNAPPCDNVESWFGAQSRMIPGSESGVGLLDIEGQLRLACLKGVQASSTLGWSITTLHFLPRVLTSDLRPPSENHNPRGPQPYSRSITTLHFLPWVTSLTSDHPLKTTIPVAPLSYSSPYSQFQEPCPDDPSPNLKRPALTIQVPILNSKSPAVTIQVPILNSKRPALTIQVPILNSKRPALTIQVPILNSKRPALTIQVPILNSKRPALTIQVPILNSKRPALTIQVPILNSKRPALTIQVHIITRLNKNNV</sequence>
<accession>A0ABY6LCU7</accession>
<evidence type="ECO:0000256" key="1">
    <source>
        <dbReference type="SAM" id="MobiDB-lite"/>
    </source>
</evidence>
<keyword evidence="3" id="KW-1185">Reference proteome</keyword>
<proteinExistence type="predicted"/>
<dbReference type="Proteomes" id="UP001235939">
    <property type="component" value="Chromosome 15"/>
</dbReference>
<protein>
    <submittedName>
        <fullName evidence="2">Uncharacterized protein</fullName>
    </submittedName>
</protein>
<reference evidence="2 3" key="1">
    <citation type="submission" date="2022-01" db="EMBL/GenBank/DDBJ databases">
        <title>A chromosomal length assembly of Cordylochernes scorpioides.</title>
        <authorList>
            <person name="Zeh D."/>
            <person name="Zeh J."/>
        </authorList>
    </citation>
    <scope>NUCLEOTIDE SEQUENCE [LARGE SCALE GENOMIC DNA]</scope>
    <source>
        <strain evidence="2">IN4F17</strain>
        <tissue evidence="2">Whole Body</tissue>
    </source>
</reference>
<gene>
    <name evidence="2" type="ORF">LAZ67_15001360</name>
</gene>
<evidence type="ECO:0000313" key="2">
    <source>
        <dbReference type="EMBL" id="UYV77525.1"/>
    </source>
</evidence>
<evidence type="ECO:0000313" key="3">
    <source>
        <dbReference type="Proteomes" id="UP001235939"/>
    </source>
</evidence>
<feature type="region of interest" description="Disordered" evidence="1">
    <location>
        <begin position="1"/>
        <end position="66"/>
    </location>
</feature>
<name>A0ABY6LCU7_9ARAC</name>
<organism evidence="2 3">
    <name type="scientific">Cordylochernes scorpioides</name>
    <dbReference type="NCBI Taxonomy" id="51811"/>
    <lineage>
        <taxon>Eukaryota</taxon>
        <taxon>Metazoa</taxon>
        <taxon>Ecdysozoa</taxon>
        <taxon>Arthropoda</taxon>
        <taxon>Chelicerata</taxon>
        <taxon>Arachnida</taxon>
        <taxon>Pseudoscorpiones</taxon>
        <taxon>Cheliferoidea</taxon>
        <taxon>Chernetidae</taxon>
        <taxon>Cordylochernes</taxon>
    </lineage>
</organism>
<dbReference type="EMBL" id="CP092877">
    <property type="protein sequence ID" value="UYV77525.1"/>
    <property type="molecule type" value="Genomic_DNA"/>
</dbReference>